<keyword evidence="1" id="KW-0812">Transmembrane</keyword>
<reference evidence="2 3" key="1">
    <citation type="submission" date="2024-06" db="EMBL/GenBank/DDBJ databases">
        <title>The Natural Products Discovery Center: Release of the First 8490 Sequenced Strains for Exploring Actinobacteria Biosynthetic Diversity.</title>
        <authorList>
            <person name="Kalkreuter E."/>
            <person name="Kautsar S.A."/>
            <person name="Yang D."/>
            <person name="Bader C.D."/>
            <person name="Teijaro C.N."/>
            <person name="Fluegel L."/>
            <person name="Davis C.M."/>
            <person name="Simpson J.R."/>
            <person name="Lauterbach L."/>
            <person name="Steele A.D."/>
            <person name="Gui C."/>
            <person name="Meng S."/>
            <person name="Li G."/>
            <person name="Viehrig K."/>
            <person name="Ye F."/>
            <person name="Su P."/>
            <person name="Kiefer A.F."/>
            <person name="Nichols A."/>
            <person name="Cepeda A.J."/>
            <person name="Yan W."/>
            <person name="Fan B."/>
            <person name="Jiang Y."/>
            <person name="Adhikari A."/>
            <person name="Zheng C.-J."/>
            <person name="Schuster L."/>
            <person name="Cowan T.M."/>
            <person name="Smanski M.J."/>
            <person name="Chevrette M.G."/>
            <person name="De Carvalho L.P.S."/>
            <person name="Shen B."/>
        </authorList>
    </citation>
    <scope>NUCLEOTIDE SEQUENCE [LARGE SCALE GENOMIC DNA]</scope>
    <source>
        <strain evidence="2 3">NPDC052347</strain>
    </source>
</reference>
<dbReference type="EMBL" id="JBFAUK010000008">
    <property type="protein sequence ID" value="MEV5507405.1"/>
    <property type="molecule type" value="Genomic_DNA"/>
</dbReference>
<feature type="transmembrane region" description="Helical" evidence="1">
    <location>
        <begin position="102"/>
        <end position="121"/>
    </location>
</feature>
<dbReference type="Proteomes" id="UP001552594">
    <property type="component" value="Unassembled WGS sequence"/>
</dbReference>
<evidence type="ECO:0000313" key="3">
    <source>
        <dbReference type="Proteomes" id="UP001552594"/>
    </source>
</evidence>
<gene>
    <name evidence="2" type="ORF">AB0L16_13115</name>
</gene>
<organism evidence="2 3">
    <name type="scientific">Streptomyces orinoci</name>
    <name type="common">Streptoverticillium orinoci</name>
    <dbReference type="NCBI Taxonomy" id="67339"/>
    <lineage>
        <taxon>Bacteria</taxon>
        <taxon>Bacillati</taxon>
        <taxon>Actinomycetota</taxon>
        <taxon>Actinomycetes</taxon>
        <taxon>Kitasatosporales</taxon>
        <taxon>Streptomycetaceae</taxon>
        <taxon>Streptomyces</taxon>
    </lineage>
</organism>
<dbReference type="RefSeq" id="WP_109278252.1">
    <property type="nucleotide sequence ID" value="NZ_JBFAUK010000008.1"/>
</dbReference>
<feature type="transmembrane region" description="Helical" evidence="1">
    <location>
        <begin position="164"/>
        <end position="185"/>
    </location>
</feature>
<feature type="transmembrane region" description="Helical" evidence="1">
    <location>
        <begin position="191"/>
        <end position="210"/>
    </location>
</feature>
<evidence type="ECO:0000313" key="2">
    <source>
        <dbReference type="EMBL" id="MEV5507405.1"/>
    </source>
</evidence>
<keyword evidence="1" id="KW-0472">Membrane</keyword>
<name>A0ABV3JX90_STRON</name>
<feature type="transmembrane region" description="Helical" evidence="1">
    <location>
        <begin position="78"/>
        <end position="96"/>
    </location>
</feature>
<keyword evidence="1" id="KW-1133">Transmembrane helix</keyword>
<feature type="transmembrane region" description="Helical" evidence="1">
    <location>
        <begin position="48"/>
        <end position="66"/>
    </location>
</feature>
<proteinExistence type="predicted"/>
<protein>
    <submittedName>
        <fullName evidence="2">VC0807 family protein</fullName>
    </submittedName>
</protein>
<comment type="caution">
    <text evidence="2">The sequence shown here is derived from an EMBL/GenBank/DDBJ whole genome shotgun (WGS) entry which is preliminary data.</text>
</comment>
<sequence>MTETLTTAHPPLSKREKQAAVRKLVVKQLLLELALPLGGFYGLQAAGVGQWLALLLGSLLAAPWLVHGMVKRRRVEAMPLFTLCLMVVGALMTLVTGSPRVLLIRDSWLFGMVGLWALGTLPTRRPFVMVIARPAVIAKAGEAGWRAFEARWDTEPGMRRRVRVLSAVWAVGLTGDAAIRVVLALTLPVGSVPLVSTLQYVVLLTGLIAFHKRYIARHGLEV</sequence>
<keyword evidence="3" id="KW-1185">Reference proteome</keyword>
<accession>A0ABV3JX90</accession>
<evidence type="ECO:0000256" key="1">
    <source>
        <dbReference type="SAM" id="Phobius"/>
    </source>
</evidence>
<dbReference type="NCBIfam" id="NF041646">
    <property type="entry name" value="VC0807_fam"/>
    <property type="match status" value="1"/>
</dbReference>